<keyword evidence="5" id="KW-0418">Kinase</keyword>
<proteinExistence type="predicted"/>
<dbReference type="Pfam" id="PF02518">
    <property type="entry name" value="HATPase_c"/>
    <property type="match status" value="1"/>
</dbReference>
<keyword evidence="4" id="KW-0808">Transferase</keyword>
<dbReference type="InterPro" id="IPR005467">
    <property type="entry name" value="His_kinase_dom"/>
</dbReference>
<dbReference type="SMART" id="SM00388">
    <property type="entry name" value="HisKA"/>
    <property type="match status" value="1"/>
</dbReference>
<evidence type="ECO:0000256" key="2">
    <source>
        <dbReference type="ARBA" id="ARBA00012438"/>
    </source>
</evidence>
<name>A0A3P3W312_9FLAO</name>
<feature type="coiled-coil region" evidence="6">
    <location>
        <begin position="85"/>
        <end position="159"/>
    </location>
</feature>
<dbReference type="InterPro" id="IPR052162">
    <property type="entry name" value="Sensor_kinase/Photoreceptor"/>
</dbReference>
<dbReference type="InterPro" id="IPR036097">
    <property type="entry name" value="HisK_dim/P_sf"/>
</dbReference>
<dbReference type="SUPFAM" id="SSF47384">
    <property type="entry name" value="Homodimeric domain of signal transducing histidine kinase"/>
    <property type="match status" value="1"/>
</dbReference>
<organism evidence="8 9">
    <name type="scientific">Flavobacterium macacae</name>
    <dbReference type="NCBI Taxonomy" id="2488993"/>
    <lineage>
        <taxon>Bacteria</taxon>
        <taxon>Pseudomonadati</taxon>
        <taxon>Bacteroidota</taxon>
        <taxon>Flavobacteriia</taxon>
        <taxon>Flavobacteriales</taxon>
        <taxon>Flavobacteriaceae</taxon>
        <taxon>Flavobacterium</taxon>
    </lineage>
</organism>
<dbReference type="EMBL" id="RQVR01000030">
    <property type="protein sequence ID" value="RRJ88029.1"/>
    <property type="molecule type" value="Genomic_DNA"/>
</dbReference>
<feature type="domain" description="Histidine kinase" evidence="7">
    <location>
        <begin position="164"/>
        <end position="380"/>
    </location>
</feature>
<evidence type="ECO:0000313" key="9">
    <source>
        <dbReference type="Proteomes" id="UP000271937"/>
    </source>
</evidence>
<evidence type="ECO:0000259" key="7">
    <source>
        <dbReference type="PROSITE" id="PS50109"/>
    </source>
</evidence>
<comment type="caution">
    <text evidence="8">The sequence shown here is derived from an EMBL/GenBank/DDBJ whole genome shotgun (WGS) entry which is preliminary data.</text>
</comment>
<gene>
    <name evidence="8" type="ORF">EG849_14995</name>
</gene>
<evidence type="ECO:0000256" key="3">
    <source>
        <dbReference type="ARBA" id="ARBA00022553"/>
    </source>
</evidence>
<sequence length="385" mass="43446">MAPTPAQPQSNDLPSDNSKSYQAALFLANQELALQLIEREKRAEELALANIELDFQNCEKQKRADELAIANIELDFQNREKQHRADELATANRHLEFQLEEKELRAAELLIANKELAFQNKEKENRARELVIANQELAYQNAEKEKRAAELLAANRELESFAYISSHHLQEPLRKIQIFTGRILEDEYGNLSSKGKYYIERTNLSAKHMRTLIDDIISYSGINAGERKFITTDFKIIVDQALGLLQKEIESSGALIEVSDSCEIAVIPNQFLQLLCNLISNSLKFCKLGIPPHVVISCIPETHNGFVRISIEDNGIGFSMEFKEKIFEIFQKLHEKTEYEGAGIGLTIVKKVAENHGGTIDVQSKVSIGSRFDICIPAVQTPTAY</sequence>
<keyword evidence="3" id="KW-0597">Phosphoprotein</keyword>
<dbReference type="Gene3D" id="1.10.287.130">
    <property type="match status" value="1"/>
</dbReference>
<dbReference type="AlphaFoldDB" id="A0A3P3W312"/>
<dbReference type="InterPro" id="IPR004358">
    <property type="entry name" value="Sig_transdc_His_kin-like_C"/>
</dbReference>
<dbReference type="PANTHER" id="PTHR43304">
    <property type="entry name" value="PHYTOCHROME-LIKE PROTEIN CPH1"/>
    <property type="match status" value="1"/>
</dbReference>
<dbReference type="InterPro" id="IPR036890">
    <property type="entry name" value="HATPase_C_sf"/>
</dbReference>
<feature type="coiled-coil region" evidence="6">
    <location>
        <begin position="27"/>
        <end position="54"/>
    </location>
</feature>
<dbReference type="SUPFAM" id="SSF55874">
    <property type="entry name" value="ATPase domain of HSP90 chaperone/DNA topoisomerase II/histidine kinase"/>
    <property type="match status" value="1"/>
</dbReference>
<dbReference type="Proteomes" id="UP000271937">
    <property type="component" value="Unassembled WGS sequence"/>
</dbReference>
<keyword evidence="6" id="KW-0175">Coiled coil</keyword>
<dbReference type="InterPro" id="IPR003594">
    <property type="entry name" value="HATPase_dom"/>
</dbReference>
<evidence type="ECO:0000256" key="6">
    <source>
        <dbReference type="SAM" id="Coils"/>
    </source>
</evidence>
<protein>
    <recommendedName>
        <fullName evidence="2">histidine kinase</fullName>
        <ecNumber evidence="2">2.7.13.3</ecNumber>
    </recommendedName>
</protein>
<dbReference type="PROSITE" id="PS50109">
    <property type="entry name" value="HIS_KIN"/>
    <property type="match status" value="1"/>
</dbReference>
<evidence type="ECO:0000256" key="4">
    <source>
        <dbReference type="ARBA" id="ARBA00022679"/>
    </source>
</evidence>
<dbReference type="PRINTS" id="PR00344">
    <property type="entry name" value="BCTRLSENSOR"/>
</dbReference>
<dbReference type="InterPro" id="IPR003661">
    <property type="entry name" value="HisK_dim/P_dom"/>
</dbReference>
<accession>A0A3P3W312</accession>
<dbReference type="PANTHER" id="PTHR43304:SF1">
    <property type="entry name" value="PAC DOMAIN-CONTAINING PROTEIN"/>
    <property type="match status" value="1"/>
</dbReference>
<dbReference type="GO" id="GO:0000155">
    <property type="term" value="F:phosphorelay sensor kinase activity"/>
    <property type="evidence" value="ECO:0007669"/>
    <property type="project" value="InterPro"/>
</dbReference>
<comment type="catalytic activity">
    <reaction evidence="1">
        <text>ATP + protein L-histidine = ADP + protein N-phospho-L-histidine.</text>
        <dbReference type="EC" id="2.7.13.3"/>
    </reaction>
</comment>
<reference evidence="8 9" key="1">
    <citation type="submission" date="2018-11" db="EMBL/GenBank/DDBJ databases">
        <title>Flavobacterium sp. nov., YIM 102600 draft genome.</title>
        <authorList>
            <person name="Li G."/>
            <person name="Jiang Y."/>
        </authorList>
    </citation>
    <scope>NUCLEOTIDE SEQUENCE [LARGE SCALE GENOMIC DNA]</scope>
    <source>
        <strain evidence="8 9">YIM 102600</strain>
    </source>
</reference>
<dbReference type="EC" id="2.7.13.3" evidence="2"/>
<dbReference type="OrthoDB" id="9781208at2"/>
<keyword evidence="9" id="KW-1185">Reference proteome</keyword>
<evidence type="ECO:0000256" key="5">
    <source>
        <dbReference type="ARBA" id="ARBA00022777"/>
    </source>
</evidence>
<evidence type="ECO:0000256" key="1">
    <source>
        <dbReference type="ARBA" id="ARBA00000085"/>
    </source>
</evidence>
<dbReference type="SMART" id="SM00387">
    <property type="entry name" value="HATPase_c"/>
    <property type="match status" value="1"/>
</dbReference>
<evidence type="ECO:0000313" key="8">
    <source>
        <dbReference type="EMBL" id="RRJ88029.1"/>
    </source>
</evidence>
<dbReference type="Gene3D" id="3.30.565.10">
    <property type="entry name" value="Histidine kinase-like ATPase, C-terminal domain"/>
    <property type="match status" value="1"/>
</dbReference>